<accession>A0A937RFB9</accession>
<sequence>MSDAVSDGIRTFHVADETADPDAVLLAHQVEALASKPADPEAMLAGLERLHDDAAARDPLGIADELVRVLVAGDVPADRVRAVGRWLAENGSNRGAVALGLVLLGHAGDERDRDLIVLLGALDTLTLYAAVALARSQPDREQALFLLAQRVDGWGRIHVVHRLADTTDPQIKDWLLRGGYRNTVLDDYLALLAATTGDLRGALSTEPVDEPLLDSAGGILATLADLEGPAGNMTDYPDAPEVIDRYLTLVSTRPPTVARVTVALRLAELLASGIAAWTDLLTWTWTDADRDRLWRRCRYLAEQPDWKGTVERALDDADLGRFSAALWPAIELGIPVRRRIHTRLRTAPNDGYLWMMLLDYDSADPTLGIDHDLALAAELLPLDDLVGTPTLELGFGLGEPLHTLDIVVSRLDEHPGKGWPLIRVALAAPTIRCRNMALKALETWPPDLVTSTIVEAVTAARHREPDDKVQAHMVRLLTSWTAST</sequence>
<name>A0A937RFB9_9ACTN</name>
<keyword evidence="2" id="KW-1185">Reference proteome</keyword>
<reference evidence="1" key="1">
    <citation type="submission" date="2020-12" db="EMBL/GenBank/DDBJ databases">
        <title>Genomic characterization of non-nitrogen-fixing Frankia strains.</title>
        <authorList>
            <person name="Carlos-Shanley C."/>
            <person name="Guerra T."/>
            <person name="Hahn D."/>
        </authorList>
    </citation>
    <scope>NUCLEOTIDE SEQUENCE</scope>
    <source>
        <strain evidence="1">CN6</strain>
    </source>
</reference>
<dbReference type="AlphaFoldDB" id="A0A937RFB9"/>
<evidence type="ECO:0000313" key="2">
    <source>
        <dbReference type="Proteomes" id="UP000604475"/>
    </source>
</evidence>
<gene>
    <name evidence="1" type="ORF">I7412_11655</name>
</gene>
<dbReference type="Proteomes" id="UP000604475">
    <property type="component" value="Unassembled WGS sequence"/>
</dbReference>
<dbReference type="RefSeq" id="WP_202999829.1">
    <property type="nucleotide sequence ID" value="NZ_JADWYU010000130.1"/>
</dbReference>
<protein>
    <submittedName>
        <fullName evidence="1">Uncharacterized protein</fullName>
    </submittedName>
</protein>
<evidence type="ECO:0000313" key="1">
    <source>
        <dbReference type="EMBL" id="MBL7627814.1"/>
    </source>
</evidence>
<comment type="caution">
    <text evidence="1">The sequence shown here is derived from an EMBL/GenBank/DDBJ whole genome shotgun (WGS) entry which is preliminary data.</text>
</comment>
<dbReference type="EMBL" id="JAEACQ010000164">
    <property type="protein sequence ID" value="MBL7627814.1"/>
    <property type="molecule type" value="Genomic_DNA"/>
</dbReference>
<proteinExistence type="predicted"/>
<organism evidence="1 2">
    <name type="scientific">Frankia nepalensis</name>
    <dbReference type="NCBI Taxonomy" id="1836974"/>
    <lineage>
        <taxon>Bacteria</taxon>
        <taxon>Bacillati</taxon>
        <taxon>Actinomycetota</taxon>
        <taxon>Actinomycetes</taxon>
        <taxon>Frankiales</taxon>
        <taxon>Frankiaceae</taxon>
        <taxon>Frankia</taxon>
    </lineage>
</organism>